<evidence type="ECO:0000313" key="2">
    <source>
        <dbReference type="Proteomes" id="UP000233837"/>
    </source>
</evidence>
<proteinExistence type="predicted"/>
<protein>
    <submittedName>
        <fullName evidence="1">Uncharacterized protein</fullName>
    </submittedName>
</protein>
<evidence type="ECO:0000313" key="1">
    <source>
        <dbReference type="EMBL" id="PKU86476.1"/>
    </source>
</evidence>
<name>A0A2I0XEY3_9ASPA</name>
<dbReference type="AlphaFoldDB" id="A0A2I0XEY3"/>
<organism evidence="1 2">
    <name type="scientific">Dendrobium catenatum</name>
    <dbReference type="NCBI Taxonomy" id="906689"/>
    <lineage>
        <taxon>Eukaryota</taxon>
        <taxon>Viridiplantae</taxon>
        <taxon>Streptophyta</taxon>
        <taxon>Embryophyta</taxon>
        <taxon>Tracheophyta</taxon>
        <taxon>Spermatophyta</taxon>
        <taxon>Magnoliopsida</taxon>
        <taxon>Liliopsida</taxon>
        <taxon>Asparagales</taxon>
        <taxon>Orchidaceae</taxon>
        <taxon>Epidendroideae</taxon>
        <taxon>Malaxideae</taxon>
        <taxon>Dendrobiinae</taxon>
        <taxon>Dendrobium</taxon>
    </lineage>
</organism>
<keyword evidence="2" id="KW-1185">Reference proteome</keyword>
<dbReference type="Proteomes" id="UP000233837">
    <property type="component" value="Unassembled WGS sequence"/>
</dbReference>
<reference evidence="1 2" key="1">
    <citation type="journal article" date="2016" name="Sci. Rep.">
        <title>The Dendrobium catenatum Lindl. genome sequence provides insights into polysaccharide synthase, floral development and adaptive evolution.</title>
        <authorList>
            <person name="Zhang G.Q."/>
            <person name="Xu Q."/>
            <person name="Bian C."/>
            <person name="Tsai W.C."/>
            <person name="Yeh C.M."/>
            <person name="Liu K.W."/>
            <person name="Yoshida K."/>
            <person name="Zhang L.S."/>
            <person name="Chang S.B."/>
            <person name="Chen F."/>
            <person name="Shi Y."/>
            <person name="Su Y.Y."/>
            <person name="Zhang Y.Q."/>
            <person name="Chen L.J."/>
            <person name="Yin Y."/>
            <person name="Lin M."/>
            <person name="Huang H."/>
            <person name="Deng H."/>
            <person name="Wang Z.W."/>
            <person name="Zhu S.L."/>
            <person name="Zhao X."/>
            <person name="Deng C."/>
            <person name="Niu S.C."/>
            <person name="Huang J."/>
            <person name="Wang M."/>
            <person name="Liu G.H."/>
            <person name="Yang H.J."/>
            <person name="Xiao X.J."/>
            <person name="Hsiao Y.Y."/>
            <person name="Wu W.L."/>
            <person name="Chen Y.Y."/>
            <person name="Mitsuda N."/>
            <person name="Ohme-Takagi M."/>
            <person name="Luo Y.B."/>
            <person name="Van de Peer Y."/>
            <person name="Liu Z.J."/>
        </authorList>
    </citation>
    <scope>NUCLEOTIDE SEQUENCE [LARGE SCALE GENOMIC DNA]</scope>
    <source>
        <tissue evidence="1">The whole plant</tissue>
    </source>
</reference>
<sequence>MLKSTLAAARRKQEASTSFQTISASSKQCKLLFGVFLDSKRLSGAIWTANSFSGKVWTAGVTCGEAWTATTQPPKAS</sequence>
<dbReference type="EMBL" id="KZ501944">
    <property type="protein sequence ID" value="PKU86476.1"/>
    <property type="molecule type" value="Genomic_DNA"/>
</dbReference>
<reference evidence="1 2" key="2">
    <citation type="journal article" date="2017" name="Nature">
        <title>The Apostasia genome and the evolution of orchids.</title>
        <authorList>
            <person name="Zhang G.Q."/>
            <person name="Liu K.W."/>
            <person name="Li Z."/>
            <person name="Lohaus R."/>
            <person name="Hsiao Y.Y."/>
            <person name="Niu S.C."/>
            <person name="Wang J.Y."/>
            <person name="Lin Y.C."/>
            <person name="Xu Q."/>
            <person name="Chen L.J."/>
            <person name="Yoshida K."/>
            <person name="Fujiwara S."/>
            <person name="Wang Z.W."/>
            <person name="Zhang Y.Q."/>
            <person name="Mitsuda N."/>
            <person name="Wang M."/>
            <person name="Liu G.H."/>
            <person name="Pecoraro L."/>
            <person name="Huang H.X."/>
            <person name="Xiao X.J."/>
            <person name="Lin M."/>
            <person name="Wu X.Y."/>
            <person name="Wu W.L."/>
            <person name="Chen Y.Y."/>
            <person name="Chang S.B."/>
            <person name="Sakamoto S."/>
            <person name="Ohme-Takagi M."/>
            <person name="Yagi M."/>
            <person name="Zeng S.J."/>
            <person name="Shen C.Y."/>
            <person name="Yeh C.M."/>
            <person name="Luo Y.B."/>
            <person name="Tsai W.C."/>
            <person name="Van de Peer Y."/>
            <person name="Liu Z.J."/>
        </authorList>
    </citation>
    <scope>NUCLEOTIDE SEQUENCE [LARGE SCALE GENOMIC DNA]</scope>
    <source>
        <tissue evidence="1">The whole plant</tissue>
    </source>
</reference>
<gene>
    <name evidence="1" type="ORF">MA16_Dca010512</name>
</gene>
<accession>A0A2I0XEY3</accession>